<dbReference type="EMBL" id="JBEYBN010000001">
    <property type="protein sequence ID" value="MEU2264911.1"/>
    <property type="molecule type" value="Genomic_DNA"/>
</dbReference>
<proteinExistence type="predicted"/>
<organism evidence="1 2">
    <name type="scientific">Streptomyces olindensis</name>
    <dbReference type="NCBI Taxonomy" id="358823"/>
    <lineage>
        <taxon>Bacteria</taxon>
        <taxon>Bacillati</taxon>
        <taxon>Actinomycetota</taxon>
        <taxon>Actinomycetes</taxon>
        <taxon>Kitasatosporales</taxon>
        <taxon>Streptomycetaceae</taxon>
        <taxon>Streptomyces</taxon>
    </lineage>
</organism>
<reference evidence="1 2" key="1">
    <citation type="submission" date="2024-06" db="EMBL/GenBank/DDBJ databases">
        <title>The Natural Products Discovery Center: Release of the First 8490 Sequenced Strains for Exploring Actinobacteria Biosynthetic Diversity.</title>
        <authorList>
            <person name="Kalkreuter E."/>
            <person name="Kautsar S.A."/>
            <person name="Yang D."/>
            <person name="Bader C.D."/>
            <person name="Teijaro C.N."/>
            <person name="Fluegel L."/>
            <person name="Davis C.M."/>
            <person name="Simpson J.R."/>
            <person name="Lauterbach L."/>
            <person name="Steele A.D."/>
            <person name="Gui C."/>
            <person name="Meng S."/>
            <person name="Li G."/>
            <person name="Viehrig K."/>
            <person name="Ye F."/>
            <person name="Su P."/>
            <person name="Kiefer A.F."/>
            <person name="Nichols A."/>
            <person name="Cepeda A.J."/>
            <person name="Yan W."/>
            <person name="Fan B."/>
            <person name="Jiang Y."/>
            <person name="Adhikari A."/>
            <person name="Zheng C.-J."/>
            <person name="Schuster L."/>
            <person name="Cowan T.M."/>
            <person name="Smanski M.J."/>
            <person name="Chevrette M.G."/>
            <person name="De Carvalho L.P.S."/>
            <person name="Shen B."/>
        </authorList>
    </citation>
    <scope>NUCLEOTIDE SEQUENCE [LARGE SCALE GENOMIC DNA]</scope>
    <source>
        <strain evidence="1 2">NPDC019583</strain>
    </source>
</reference>
<sequence>MASCKCGGSACNCVVLEGPGTTVTGAGTTTNPITVGAKVSPAPGNTLTIDSDGLFVPAPSPPVPGCGLAGSGTAEDPLIADVKAWPYACDIAANGGVVACDPVTGQLYSEPRTQTGYQNYFDTRFYPSVVVPAGNNLITPADTFTTTVTNPDPCRSARLFIAREVDVYFTLPPGSTAAYGQESEEMWFTFNNGSTTIIDSHLQSTRWLQYQATVPAGGSVTITSDVRVGKGTGGAVYTQIQYILRTLFITR</sequence>
<evidence type="ECO:0000313" key="1">
    <source>
        <dbReference type="EMBL" id="MEU2264911.1"/>
    </source>
</evidence>
<comment type="caution">
    <text evidence="1">The sequence shown here is derived from an EMBL/GenBank/DDBJ whole genome shotgun (WGS) entry which is preliminary data.</text>
</comment>
<keyword evidence="2" id="KW-1185">Reference proteome</keyword>
<name>A0ABV2XLN5_9ACTN</name>
<dbReference type="RefSeq" id="WP_359784218.1">
    <property type="nucleotide sequence ID" value="NZ_JBEYBN010000001.1"/>
</dbReference>
<protein>
    <submittedName>
        <fullName evidence="1">Uncharacterized protein</fullName>
    </submittedName>
</protein>
<dbReference type="Proteomes" id="UP001550603">
    <property type="component" value="Unassembled WGS sequence"/>
</dbReference>
<evidence type="ECO:0000313" key="2">
    <source>
        <dbReference type="Proteomes" id="UP001550603"/>
    </source>
</evidence>
<accession>A0ABV2XLN5</accession>
<gene>
    <name evidence="1" type="ORF">ABZ568_00355</name>
</gene>